<evidence type="ECO:0000259" key="15">
    <source>
        <dbReference type="PROSITE" id="PS51198"/>
    </source>
</evidence>
<dbReference type="Gene3D" id="3.90.320.10">
    <property type="match status" value="1"/>
</dbReference>
<keyword evidence="1" id="KW-0540">Nuclease</keyword>
<evidence type="ECO:0000256" key="13">
    <source>
        <dbReference type="ARBA" id="ARBA00048988"/>
    </source>
</evidence>
<gene>
    <name evidence="17" type="ORF">K8W02_03535</name>
</gene>
<dbReference type="InterPro" id="IPR027417">
    <property type="entry name" value="P-loop_NTPase"/>
</dbReference>
<reference evidence="17" key="1">
    <citation type="journal article" date="2021" name="PeerJ">
        <title>Extensive microbial diversity within the chicken gut microbiome revealed by metagenomics and culture.</title>
        <authorList>
            <person name="Gilroy R."/>
            <person name="Ravi A."/>
            <person name="Getino M."/>
            <person name="Pursley I."/>
            <person name="Horton D.L."/>
            <person name="Alikhan N.F."/>
            <person name="Baker D."/>
            <person name="Gharbi K."/>
            <person name="Hall N."/>
            <person name="Watson M."/>
            <person name="Adriaenssens E.M."/>
            <person name="Foster-Nyarko E."/>
            <person name="Jarju S."/>
            <person name="Secka A."/>
            <person name="Antonio M."/>
            <person name="Oren A."/>
            <person name="Chaudhuri R.R."/>
            <person name="La Ragione R."/>
            <person name="Hildebrand F."/>
            <person name="Pallen M.J."/>
        </authorList>
    </citation>
    <scope>NUCLEOTIDE SEQUENCE</scope>
    <source>
        <strain evidence="17">CHK55-1828</strain>
    </source>
</reference>
<keyword evidence="10" id="KW-0413">Isomerase</keyword>
<dbReference type="GO" id="GO:0000725">
    <property type="term" value="P:recombinational repair"/>
    <property type="evidence" value="ECO:0007669"/>
    <property type="project" value="TreeGrafter"/>
</dbReference>
<evidence type="ECO:0000256" key="9">
    <source>
        <dbReference type="ARBA" id="ARBA00023204"/>
    </source>
</evidence>
<keyword evidence="6" id="KW-0269">Exonuclease</keyword>
<dbReference type="GO" id="GO:0043138">
    <property type="term" value="F:3'-5' DNA helicase activity"/>
    <property type="evidence" value="ECO:0007669"/>
    <property type="project" value="UniProtKB-EC"/>
</dbReference>
<evidence type="ECO:0000313" key="18">
    <source>
        <dbReference type="Proteomes" id="UP000717835"/>
    </source>
</evidence>
<keyword evidence="2 14" id="KW-0547">Nucleotide-binding</keyword>
<dbReference type="Proteomes" id="UP000717835">
    <property type="component" value="Unassembled WGS sequence"/>
</dbReference>
<evidence type="ECO:0000256" key="1">
    <source>
        <dbReference type="ARBA" id="ARBA00022722"/>
    </source>
</evidence>
<dbReference type="Pfam" id="PF13361">
    <property type="entry name" value="UvrD_C"/>
    <property type="match status" value="1"/>
</dbReference>
<evidence type="ECO:0000256" key="6">
    <source>
        <dbReference type="ARBA" id="ARBA00022839"/>
    </source>
</evidence>
<comment type="catalytic activity">
    <reaction evidence="11">
        <text>Couples ATP hydrolysis with the unwinding of duplex DNA by translocating in the 3'-5' direction.</text>
        <dbReference type="EC" id="5.6.2.4"/>
    </reaction>
</comment>
<name>A0A921HW00_9BACT</name>
<evidence type="ECO:0000256" key="4">
    <source>
        <dbReference type="ARBA" id="ARBA00022801"/>
    </source>
</evidence>
<proteinExistence type="predicted"/>
<comment type="catalytic activity">
    <reaction evidence="13">
        <text>ATP + H2O = ADP + phosphate + H(+)</text>
        <dbReference type="Rhea" id="RHEA:13065"/>
        <dbReference type="ChEBI" id="CHEBI:15377"/>
        <dbReference type="ChEBI" id="CHEBI:15378"/>
        <dbReference type="ChEBI" id="CHEBI:30616"/>
        <dbReference type="ChEBI" id="CHEBI:43474"/>
        <dbReference type="ChEBI" id="CHEBI:456216"/>
        <dbReference type="EC" id="5.6.2.4"/>
    </reaction>
</comment>
<dbReference type="InterPro" id="IPR014016">
    <property type="entry name" value="UvrD-like_ATP-bd"/>
</dbReference>
<sequence>MELLVYKASAGSGKTFTLAVEYIKHLIANPRAYRQILAVTFTNKATGEMKERIVQQLYGIWKGDRDSEAYLNRIREDLKDRIPTEELRRRAGTALLYMLHDYSRFRVETIDSFFQSVMRNLARELELSPNLNIELNNTEVLDEAVDSLIEKLTPDAPVMGWLLDYINECIADDKRWNVSDEIKSFGRNIFDESYLEKGDRLRECLGEPQMMKLYKEALKELETEALEQMKAFGEQFEGELEGHGLMPEDLKGGARGIGSYFRKLKDGKLTDKDVVNATLKGCLASADNWSAKTSKQRKEITDLAERNLMPLLQEAERLRPQRNRTVNSCRLTRQHLNKLQLLNHIDEEVKTLNREQNRFLLSDTNALLHRLVKEGDPSFVFEKIGTTIRNVMIDEFQDTSRMQWDNFRLLLLEGLAQGEDSLIVGDVKQSIYRWRNGDWRILNGLDRKLDHFPIRLETLKVNRRSETNVIDFNNRVFKEAVEYLNGKHLEELQTECTELKVAYSDVAQESPKETARGYVRVDFLEPDEENDYATVTLEALGEAVKELLAGGVKMNDLAILVRKNRNIATIADYFDRELKVPVVSDEAFRLDASQAVCMLVDALRYLTDETDSVALAALVMNYRTGVKGIAESPDYLTAERLTDYLPGELATRREELRLMPLYELLEELFGLLEMKRLEKQDAYLFAFFDAVTDYLQSHSSDLDGFLHYWDETLCMKTIPSGELEGIRILSIHKSKGLEFHTVLIPFCDWKTENETNSQLVWCSPKEGPYNRLGLVPVNYSPAMAESVYREDYLEERLQLWVDNLNLLYVAFTRAGKNLLVWSRKDQRGTMAELLGYALPRLAAGGHGTWDEDAGRYERGELCASEEKAEREVTNRLARKATKRPVVMESLKHEVEFRQSNRSADFIAGVDEEESEQRFIDRGRLLHTLFSAIRTEADIDEAISRLVFEGVIGRQETEEEIRALTQRAFELPQVKEWYDGTWRLFNECDIIWTENGELKNRRPDRVMMKDGRLVVVDFKFGKPSKQYIRQVKDYMQLLTRMGYDPKQMEGYLWYVTEGRTEKI</sequence>
<dbReference type="InterPro" id="IPR014017">
    <property type="entry name" value="DNA_helicase_UvrD-like_C"/>
</dbReference>
<keyword evidence="4 14" id="KW-0378">Hydrolase</keyword>
<feature type="domain" description="UvrD-like helicase C-terminal" evidence="16">
    <location>
        <begin position="501"/>
        <end position="736"/>
    </location>
</feature>
<dbReference type="GO" id="GO:0004527">
    <property type="term" value="F:exonuclease activity"/>
    <property type="evidence" value="ECO:0007669"/>
    <property type="project" value="UniProtKB-KW"/>
</dbReference>
<evidence type="ECO:0000256" key="14">
    <source>
        <dbReference type="PROSITE-ProRule" id="PRU00560"/>
    </source>
</evidence>
<accession>A0A921HW00</accession>
<dbReference type="GO" id="GO:0005829">
    <property type="term" value="C:cytosol"/>
    <property type="evidence" value="ECO:0007669"/>
    <property type="project" value="TreeGrafter"/>
</dbReference>
<evidence type="ECO:0000256" key="11">
    <source>
        <dbReference type="ARBA" id="ARBA00034617"/>
    </source>
</evidence>
<feature type="binding site" evidence="14">
    <location>
        <begin position="8"/>
        <end position="15"/>
    </location>
    <ligand>
        <name>ATP</name>
        <dbReference type="ChEBI" id="CHEBI:30616"/>
    </ligand>
</feature>
<dbReference type="InterPro" id="IPR011604">
    <property type="entry name" value="PDDEXK-like_dom_sf"/>
</dbReference>
<dbReference type="EMBL" id="DYVX01000029">
    <property type="protein sequence ID" value="HJF91445.1"/>
    <property type="molecule type" value="Genomic_DNA"/>
</dbReference>
<evidence type="ECO:0000259" key="16">
    <source>
        <dbReference type="PROSITE" id="PS51217"/>
    </source>
</evidence>
<evidence type="ECO:0000256" key="12">
    <source>
        <dbReference type="ARBA" id="ARBA00034808"/>
    </source>
</evidence>
<comment type="caution">
    <text evidence="17">The sequence shown here is derived from an EMBL/GenBank/DDBJ whole genome shotgun (WGS) entry which is preliminary data.</text>
</comment>
<dbReference type="PROSITE" id="PS51198">
    <property type="entry name" value="UVRD_HELICASE_ATP_BIND"/>
    <property type="match status" value="1"/>
</dbReference>
<dbReference type="Gene3D" id="3.40.50.300">
    <property type="entry name" value="P-loop containing nucleotide triphosphate hydrolases"/>
    <property type="match status" value="3"/>
</dbReference>
<dbReference type="Gene3D" id="1.10.3170.10">
    <property type="entry name" value="Recbcd, chain B, domain 2"/>
    <property type="match status" value="1"/>
</dbReference>
<dbReference type="PANTHER" id="PTHR11070">
    <property type="entry name" value="UVRD / RECB / PCRA DNA HELICASE FAMILY MEMBER"/>
    <property type="match status" value="1"/>
</dbReference>
<dbReference type="InterPro" id="IPR038726">
    <property type="entry name" value="PDDEXK_AddAB-type"/>
</dbReference>
<dbReference type="PROSITE" id="PS51217">
    <property type="entry name" value="UVRD_HELICASE_CTER"/>
    <property type="match status" value="1"/>
</dbReference>
<dbReference type="RefSeq" id="WP_276826545.1">
    <property type="nucleotide sequence ID" value="NZ_DYVX01000029.1"/>
</dbReference>
<evidence type="ECO:0000256" key="3">
    <source>
        <dbReference type="ARBA" id="ARBA00022763"/>
    </source>
</evidence>
<dbReference type="SUPFAM" id="SSF52540">
    <property type="entry name" value="P-loop containing nucleoside triphosphate hydrolases"/>
    <property type="match status" value="1"/>
</dbReference>
<dbReference type="Pfam" id="PF00580">
    <property type="entry name" value="UvrD-helicase"/>
    <property type="match status" value="1"/>
</dbReference>
<evidence type="ECO:0000256" key="8">
    <source>
        <dbReference type="ARBA" id="ARBA00023125"/>
    </source>
</evidence>
<dbReference type="GO" id="GO:0003677">
    <property type="term" value="F:DNA binding"/>
    <property type="evidence" value="ECO:0007669"/>
    <property type="project" value="UniProtKB-KW"/>
</dbReference>
<dbReference type="AlphaFoldDB" id="A0A921HW00"/>
<protein>
    <recommendedName>
        <fullName evidence="12">DNA 3'-5' helicase</fullName>
        <ecNumber evidence="12">5.6.2.4</ecNumber>
    </recommendedName>
</protein>
<evidence type="ECO:0000256" key="2">
    <source>
        <dbReference type="ARBA" id="ARBA00022741"/>
    </source>
</evidence>
<dbReference type="GO" id="GO:0005524">
    <property type="term" value="F:ATP binding"/>
    <property type="evidence" value="ECO:0007669"/>
    <property type="project" value="UniProtKB-UniRule"/>
</dbReference>
<keyword evidence="3" id="KW-0227">DNA damage</keyword>
<reference evidence="17" key="2">
    <citation type="submission" date="2021-09" db="EMBL/GenBank/DDBJ databases">
        <authorList>
            <person name="Gilroy R."/>
        </authorList>
    </citation>
    <scope>NUCLEOTIDE SEQUENCE</scope>
    <source>
        <strain evidence="17">CHK55-1828</strain>
    </source>
</reference>
<evidence type="ECO:0000256" key="5">
    <source>
        <dbReference type="ARBA" id="ARBA00022806"/>
    </source>
</evidence>
<dbReference type="EC" id="5.6.2.4" evidence="12"/>
<keyword evidence="8" id="KW-0238">DNA-binding</keyword>
<feature type="domain" description="UvrD-like helicase ATP-binding" evidence="15">
    <location>
        <begin position="1"/>
        <end position="466"/>
    </location>
</feature>
<evidence type="ECO:0000313" key="17">
    <source>
        <dbReference type="EMBL" id="HJF91445.1"/>
    </source>
</evidence>
<keyword evidence="7 14" id="KW-0067">ATP-binding</keyword>
<dbReference type="PANTHER" id="PTHR11070:SF67">
    <property type="entry name" value="DNA 3'-5' HELICASE"/>
    <property type="match status" value="1"/>
</dbReference>
<evidence type="ECO:0000256" key="10">
    <source>
        <dbReference type="ARBA" id="ARBA00023235"/>
    </source>
</evidence>
<dbReference type="InterPro" id="IPR000212">
    <property type="entry name" value="DNA_helicase_UvrD/REP"/>
</dbReference>
<keyword evidence="5 14" id="KW-0347">Helicase</keyword>
<organism evidence="17 18">
    <name type="scientific">Mediterranea massiliensis</name>
    <dbReference type="NCBI Taxonomy" id="1841865"/>
    <lineage>
        <taxon>Bacteria</taxon>
        <taxon>Pseudomonadati</taxon>
        <taxon>Bacteroidota</taxon>
        <taxon>Bacteroidia</taxon>
        <taxon>Bacteroidales</taxon>
        <taxon>Bacteroidaceae</taxon>
        <taxon>Mediterranea</taxon>
    </lineage>
</organism>
<evidence type="ECO:0000256" key="7">
    <source>
        <dbReference type="ARBA" id="ARBA00022840"/>
    </source>
</evidence>
<dbReference type="Pfam" id="PF12705">
    <property type="entry name" value="PDDEXK_1"/>
    <property type="match status" value="1"/>
</dbReference>
<keyword evidence="9" id="KW-0234">DNA repair</keyword>